<dbReference type="GO" id="GO:0016042">
    <property type="term" value="P:lipid catabolic process"/>
    <property type="evidence" value="ECO:0007669"/>
    <property type="project" value="UniProtKB-UniRule"/>
</dbReference>
<proteinExistence type="predicted"/>
<evidence type="ECO:0000259" key="5">
    <source>
        <dbReference type="PROSITE" id="PS51635"/>
    </source>
</evidence>
<gene>
    <name evidence="6" type="ORF">G8E03_15635</name>
</gene>
<keyword evidence="6" id="KW-0614">Plasmid</keyword>
<keyword evidence="3 4" id="KW-0443">Lipid metabolism</keyword>
<dbReference type="RefSeq" id="WP_166194745.1">
    <property type="nucleotide sequence ID" value="NZ_CP049814.1"/>
</dbReference>
<dbReference type="SUPFAM" id="SSF52151">
    <property type="entry name" value="FabD/lysophospholipase-like"/>
    <property type="match status" value="1"/>
</dbReference>
<sequence>MDVRMSNGGNNRQIRRILSIDGGGIKGTMPAAFLAGLEEDLGQPIGCYFDLIAGTSTGGIIALGLGLGRTAKELLELYERRGPVIFGHDNADDEPLGRIRQAWRTLTATGRHVVGPKHDAAVLARELKAVLNDDLIGHSQTRLVIPAWDADLRSPYIYKTAHHTRLQTDYRKTALDAALATAAAPTYFKRHRTADDIGLTDGGTWANNPTAIAVVEAITLLGWHPSDLRILSLGCLDEVYMLPESPGFAGLGLKVLNLYADGQSHGALGMAKLLTGDPYDGDRIYRISPSVPSGFFTLDDTTKIGRLKGLGMSEARKAKPHLTPIFFAQPADTFVPVYQLKEKAAWIRCCDSR</sequence>
<reference evidence="6 7" key="1">
    <citation type="submission" date="2020-03" db="EMBL/GenBank/DDBJ databases">
        <title>Complete genome sequence of Monaibacterium sp. ALG8 with diverse plasmids.</title>
        <authorList>
            <person name="Sun C."/>
        </authorList>
    </citation>
    <scope>NUCLEOTIDE SEQUENCE [LARGE SCALE GENOMIC DNA]</scope>
    <source>
        <strain evidence="6 7">ALG8</strain>
        <plasmid evidence="6 7">unnamed3</plasmid>
    </source>
</reference>
<feature type="active site" description="Nucleophile" evidence="4">
    <location>
        <position position="56"/>
    </location>
</feature>
<feature type="short sequence motif" description="DGA/G" evidence="4">
    <location>
        <begin position="201"/>
        <end position="203"/>
    </location>
</feature>
<dbReference type="PANTHER" id="PTHR24185:SF1">
    <property type="entry name" value="CALCIUM-INDEPENDENT PHOSPHOLIPASE A2-GAMMA"/>
    <property type="match status" value="1"/>
</dbReference>
<dbReference type="EMBL" id="CP049814">
    <property type="protein sequence ID" value="QIK42282.1"/>
    <property type="molecule type" value="Genomic_DNA"/>
</dbReference>
<dbReference type="KEGG" id="mon:G8E03_15635"/>
<dbReference type="InterPro" id="IPR002641">
    <property type="entry name" value="PNPLA_dom"/>
</dbReference>
<protein>
    <submittedName>
        <fullName evidence="6">Patatin-like phospholipase family protein</fullName>
    </submittedName>
</protein>
<name>A0A6G7VQT7_9RHOB</name>
<dbReference type="PANTHER" id="PTHR24185">
    <property type="entry name" value="CALCIUM-INDEPENDENT PHOSPHOLIPASE A2-GAMMA"/>
    <property type="match status" value="1"/>
</dbReference>
<geneLocation type="plasmid" evidence="6 7">
    <name>unnamed3</name>
</geneLocation>
<evidence type="ECO:0000256" key="2">
    <source>
        <dbReference type="ARBA" id="ARBA00022963"/>
    </source>
</evidence>
<organism evidence="6 7">
    <name type="scientific">Pontivivens nitratireducens</name>
    <dbReference type="NCBI Taxonomy" id="2758038"/>
    <lineage>
        <taxon>Bacteria</taxon>
        <taxon>Pseudomonadati</taxon>
        <taxon>Pseudomonadota</taxon>
        <taxon>Alphaproteobacteria</taxon>
        <taxon>Rhodobacterales</taxon>
        <taxon>Paracoccaceae</taxon>
        <taxon>Pontivivens</taxon>
    </lineage>
</organism>
<feature type="domain" description="PNPLA" evidence="5">
    <location>
        <begin position="18"/>
        <end position="214"/>
    </location>
</feature>
<evidence type="ECO:0000313" key="7">
    <source>
        <dbReference type="Proteomes" id="UP000500791"/>
    </source>
</evidence>
<keyword evidence="7" id="KW-1185">Reference proteome</keyword>
<evidence type="ECO:0000256" key="1">
    <source>
        <dbReference type="ARBA" id="ARBA00022801"/>
    </source>
</evidence>
<dbReference type="Gene3D" id="3.40.1090.10">
    <property type="entry name" value="Cytosolic phospholipase A2 catalytic domain"/>
    <property type="match status" value="1"/>
</dbReference>
<feature type="short sequence motif" description="GXSXG" evidence="4">
    <location>
        <begin position="54"/>
        <end position="58"/>
    </location>
</feature>
<feature type="active site" description="Proton acceptor" evidence="4">
    <location>
        <position position="201"/>
    </location>
</feature>
<keyword evidence="1 4" id="KW-0378">Hydrolase</keyword>
<dbReference type="InterPro" id="IPR016035">
    <property type="entry name" value="Acyl_Trfase/lysoPLipase"/>
</dbReference>
<dbReference type="GO" id="GO:0004620">
    <property type="term" value="F:phospholipase activity"/>
    <property type="evidence" value="ECO:0007669"/>
    <property type="project" value="TreeGrafter"/>
</dbReference>
<dbReference type="PROSITE" id="PS51635">
    <property type="entry name" value="PNPLA"/>
    <property type="match status" value="1"/>
</dbReference>
<dbReference type="Pfam" id="PF01734">
    <property type="entry name" value="Patatin"/>
    <property type="match status" value="1"/>
</dbReference>
<dbReference type="GO" id="GO:0006631">
    <property type="term" value="P:fatty acid metabolic process"/>
    <property type="evidence" value="ECO:0007669"/>
    <property type="project" value="TreeGrafter"/>
</dbReference>
<evidence type="ECO:0000256" key="3">
    <source>
        <dbReference type="ARBA" id="ARBA00023098"/>
    </source>
</evidence>
<dbReference type="Proteomes" id="UP000500791">
    <property type="component" value="Plasmid unnamed3"/>
</dbReference>
<evidence type="ECO:0000313" key="6">
    <source>
        <dbReference type="EMBL" id="QIK42282.1"/>
    </source>
</evidence>
<keyword evidence="2 4" id="KW-0442">Lipid degradation</keyword>
<accession>A0A6G7VQT7</accession>
<evidence type="ECO:0000256" key="4">
    <source>
        <dbReference type="PROSITE-ProRule" id="PRU01161"/>
    </source>
</evidence>
<feature type="short sequence motif" description="GXGXXG" evidence="4">
    <location>
        <begin position="22"/>
        <end position="27"/>
    </location>
</feature>
<dbReference type="GO" id="GO:0016020">
    <property type="term" value="C:membrane"/>
    <property type="evidence" value="ECO:0007669"/>
    <property type="project" value="TreeGrafter"/>
</dbReference>
<dbReference type="CDD" id="cd07199">
    <property type="entry name" value="Pat17_PNPLA8_PNPLA9_like"/>
    <property type="match status" value="1"/>
</dbReference>
<dbReference type="NCBIfam" id="NF041079">
    <property type="entry name" value="CBASS_lipase"/>
    <property type="match status" value="1"/>
</dbReference>
<dbReference type="AlphaFoldDB" id="A0A6G7VQT7"/>